<sequence>MKKEIKGLVTYVTAMNQQEISFEKRGVSELATFSQHLVDVQERLDNIDSQVYDESNSQTLITS</sequence>
<name>A0A9D4FZE1_DREPO</name>
<dbReference type="AlphaFoldDB" id="A0A9D4FZE1"/>
<organism evidence="1 2">
    <name type="scientific">Dreissena polymorpha</name>
    <name type="common">Zebra mussel</name>
    <name type="synonym">Mytilus polymorpha</name>
    <dbReference type="NCBI Taxonomy" id="45954"/>
    <lineage>
        <taxon>Eukaryota</taxon>
        <taxon>Metazoa</taxon>
        <taxon>Spiralia</taxon>
        <taxon>Lophotrochozoa</taxon>
        <taxon>Mollusca</taxon>
        <taxon>Bivalvia</taxon>
        <taxon>Autobranchia</taxon>
        <taxon>Heteroconchia</taxon>
        <taxon>Euheterodonta</taxon>
        <taxon>Imparidentia</taxon>
        <taxon>Neoheterodontei</taxon>
        <taxon>Myida</taxon>
        <taxon>Dreissenoidea</taxon>
        <taxon>Dreissenidae</taxon>
        <taxon>Dreissena</taxon>
    </lineage>
</organism>
<protein>
    <submittedName>
        <fullName evidence="1">Uncharacterized protein</fullName>
    </submittedName>
</protein>
<dbReference type="EMBL" id="JAIWYP010000006">
    <property type="protein sequence ID" value="KAH3807924.1"/>
    <property type="molecule type" value="Genomic_DNA"/>
</dbReference>
<evidence type="ECO:0000313" key="1">
    <source>
        <dbReference type="EMBL" id="KAH3807924.1"/>
    </source>
</evidence>
<gene>
    <name evidence="1" type="ORF">DPMN_136272</name>
</gene>
<reference evidence="1" key="2">
    <citation type="submission" date="2020-11" db="EMBL/GenBank/DDBJ databases">
        <authorList>
            <person name="McCartney M.A."/>
            <person name="Auch B."/>
            <person name="Kono T."/>
            <person name="Mallez S."/>
            <person name="Becker A."/>
            <person name="Gohl D.M."/>
            <person name="Silverstein K.A.T."/>
            <person name="Koren S."/>
            <person name="Bechman K.B."/>
            <person name="Herman A."/>
            <person name="Abrahante J.E."/>
            <person name="Garbe J."/>
        </authorList>
    </citation>
    <scope>NUCLEOTIDE SEQUENCE</scope>
    <source>
        <strain evidence="1">Duluth1</strain>
        <tissue evidence="1">Whole animal</tissue>
    </source>
</reference>
<evidence type="ECO:0000313" key="2">
    <source>
        <dbReference type="Proteomes" id="UP000828390"/>
    </source>
</evidence>
<comment type="caution">
    <text evidence="1">The sequence shown here is derived from an EMBL/GenBank/DDBJ whole genome shotgun (WGS) entry which is preliminary data.</text>
</comment>
<keyword evidence="2" id="KW-1185">Reference proteome</keyword>
<proteinExistence type="predicted"/>
<dbReference type="Proteomes" id="UP000828390">
    <property type="component" value="Unassembled WGS sequence"/>
</dbReference>
<accession>A0A9D4FZE1</accession>
<reference evidence="1" key="1">
    <citation type="journal article" date="2019" name="bioRxiv">
        <title>The Genome of the Zebra Mussel, Dreissena polymorpha: A Resource for Invasive Species Research.</title>
        <authorList>
            <person name="McCartney M.A."/>
            <person name="Auch B."/>
            <person name="Kono T."/>
            <person name="Mallez S."/>
            <person name="Zhang Y."/>
            <person name="Obille A."/>
            <person name="Becker A."/>
            <person name="Abrahante J.E."/>
            <person name="Garbe J."/>
            <person name="Badalamenti J.P."/>
            <person name="Herman A."/>
            <person name="Mangelson H."/>
            <person name="Liachko I."/>
            <person name="Sullivan S."/>
            <person name="Sone E.D."/>
            <person name="Koren S."/>
            <person name="Silverstein K.A.T."/>
            <person name="Beckman K.B."/>
            <person name="Gohl D.M."/>
        </authorList>
    </citation>
    <scope>NUCLEOTIDE SEQUENCE</scope>
    <source>
        <strain evidence="1">Duluth1</strain>
        <tissue evidence="1">Whole animal</tissue>
    </source>
</reference>